<feature type="compositionally biased region" description="Polar residues" evidence="5">
    <location>
        <begin position="373"/>
        <end position="384"/>
    </location>
</feature>
<keyword evidence="9" id="KW-1185">Reference proteome</keyword>
<evidence type="ECO:0000256" key="5">
    <source>
        <dbReference type="SAM" id="MobiDB-lite"/>
    </source>
</evidence>
<dbReference type="GO" id="GO:0005248">
    <property type="term" value="F:voltage-gated sodium channel activity"/>
    <property type="evidence" value="ECO:0007669"/>
    <property type="project" value="TreeGrafter"/>
</dbReference>
<evidence type="ECO:0000256" key="6">
    <source>
        <dbReference type="SAM" id="Phobius"/>
    </source>
</evidence>
<dbReference type="Proteomes" id="UP000838756">
    <property type="component" value="Unassembled WGS sequence"/>
</dbReference>
<keyword evidence="4 6" id="KW-0472">Membrane</keyword>
<dbReference type="PANTHER" id="PTHR10037:SF62">
    <property type="entry name" value="SODIUM CHANNEL PROTEIN 60E"/>
    <property type="match status" value="1"/>
</dbReference>
<proteinExistence type="predicted"/>
<feature type="compositionally biased region" description="Basic residues" evidence="5">
    <location>
        <begin position="358"/>
        <end position="372"/>
    </location>
</feature>
<feature type="domain" description="Ion transport" evidence="7">
    <location>
        <begin position="1"/>
        <end position="242"/>
    </location>
</feature>
<evidence type="ECO:0000313" key="9">
    <source>
        <dbReference type="Proteomes" id="UP000838756"/>
    </source>
</evidence>
<dbReference type="InterPro" id="IPR027359">
    <property type="entry name" value="Volt_channel_dom_sf"/>
</dbReference>
<evidence type="ECO:0000256" key="2">
    <source>
        <dbReference type="ARBA" id="ARBA00022692"/>
    </source>
</evidence>
<protein>
    <submittedName>
        <fullName evidence="8">Jg16673 protein</fullName>
    </submittedName>
</protein>
<dbReference type="PANTHER" id="PTHR10037">
    <property type="entry name" value="VOLTAGE-GATED CATION CHANNEL CALCIUM AND SODIUM"/>
    <property type="match status" value="1"/>
</dbReference>
<dbReference type="GO" id="GO:0086010">
    <property type="term" value="P:membrane depolarization during action potential"/>
    <property type="evidence" value="ECO:0007669"/>
    <property type="project" value="TreeGrafter"/>
</dbReference>
<evidence type="ECO:0000256" key="1">
    <source>
        <dbReference type="ARBA" id="ARBA00004141"/>
    </source>
</evidence>
<feature type="transmembrane region" description="Helical" evidence="6">
    <location>
        <begin position="24"/>
        <end position="47"/>
    </location>
</feature>
<reference evidence="8" key="1">
    <citation type="submission" date="2022-03" db="EMBL/GenBank/DDBJ databases">
        <authorList>
            <person name="Lindestad O."/>
        </authorList>
    </citation>
    <scope>NUCLEOTIDE SEQUENCE</scope>
</reference>
<dbReference type="GO" id="GO:0019228">
    <property type="term" value="P:neuronal action potential"/>
    <property type="evidence" value="ECO:0007669"/>
    <property type="project" value="TreeGrafter"/>
</dbReference>
<dbReference type="EMBL" id="CAKXAJ010025036">
    <property type="protein sequence ID" value="CAH2234224.1"/>
    <property type="molecule type" value="Genomic_DNA"/>
</dbReference>
<dbReference type="Gene3D" id="1.10.287.70">
    <property type="match status" value="1"/>
</dbReference>
<feature type="transmembrane region" description="Helical" evidence="6">
    <location>
        <begin position="211"/>
        <end position="237"/>
    </location>
</feature>
<dbReference type="InterPro" id="IPR005821">
    <property type="entry name" value="Ion_trans_dom"/>
</dbReference>
<sequence>MIIKCIAKGFILNKYTYLRNPWNWLDFVVITSGYATIGMEVGNLAGLRTFRVLRALKTVSIMPGLKTIINALLHSFKQLAEVMTLTIFCLMVFALFALQVYMGELRNKCVQDLIVPAGENFTEEMWSSWISDPTHWMVDLEEVPIICGNLTGARHCPPQFTCLCVGPNPNHGYTNFDNFLWSMLTTFQLITLDYWENVYNMVLSSCGPMSVSFFTVVVFFGSFYLINLMLAVVALSYEEESQITQEVGMKPSVVRMATDAAPRWITPASRAHYRSLASRPGHQVLGGVLLRSQSVLRVVLLLHCIEVLRVSERKKDLNEHRDDSTFSFDPSSLSVRTLAKDSKKRIDARKGLLLASYSRKRTRRRKRGKSTIHHGNTVTGATER</sequence>
<feature type="region of interest" description="Disordered" evidence="5">
    <location>
        <begin position="357"/>
        <end position="384"/>
    </location>
</feature>
<feature type="transmembrane region" description="Helical" evidence="6">
    <location>
        <begin position="82"/>
        <end position="101"/>
    </location>
</feature>
<evidence type="ECO:0000256" key="4">
    <source>
        <dbReference type="ARBA" id="ARBA00023136"/>
    </source>
</evidence>
<comment type="subcellular location">
    <subcellularLocation>
        <location evidence="1">Membrane</location>
        <topology evidence="1">Multi-pass membrane protein</topology>
    </subcellularLocation>
</comment>
<keyword evidence="2 6" id="KW-0812">Transmembrane</keyword>
<dbReference type="AlphaFoldDB" id="A0A8S4RAX5"/>
<dbReference type="SUPFAM" id="SSF81324">
    <property type="entry name" value="Voltage-gated potassium channels"/>
    <property type="match status" value="1"/>
</dbReference>
<dbReference type="OrthoDB" id="2984333at2759"/>
<comment type="caution">
    <text evidence="8">The sequence shown here is derived from an EMBL/GenBank/DDBJ whole genome shotgun (WGS) entry which is preliminary data.</text>
</comment>
<keyword evidence="3 6" id="KW-1133">Transmembrane helix</keyword>
<dbReference type="Gene3D" id="1.20.120.350">
    <property type="entry name" value="Voltage-gated potassium channels. Chain C"/>
    <property type="match status" value="1"/>
</dbReference>
<evidence type="ECO:0000313" key="8">
    <source>
        <dbReference type="EMBL" id="CAH2234224.1"/>
    </source>
</evidence>
<name>A0A8S4RAX5_9NEOP</name>
<evidence type="ECO:0000256" key="3">
    <source>
        <dbReference type="ARBA" id="ARBA00022989"/>
    </source>
</evidence>
<dbReference type="Pfam" id="PF00520">
    <property type="entry name" value="Ion_trans"/>
    <property type="match status" value="1"/>
</dbReference>
<organism evidence="8 9">
    <name type="scientific">Pararge aegeria aegeria</name>
    <dbReference type="NCBI Taxonomy" id="348720"/>
    <lineage>
        <taxon>Eukaryota</taxon>
        <taxon>Metazoa</taxon>
        <taxon>Ecdysozoa</taxon>
        <taxon>Arthropoda</taxon>
        <taxon>Hexapoda</taxon>
        <taxon>Insecta</taxon>
        <taxon>Pterygota</taxon>
        <taxon>Neoptera</taxon>
        <taxon>Endopterygota</taxon>
        <taxon>Lepidoptera</taxon>
        <taxon>Glossata</taxon>
        <taxon>Ditrysia</taxon>
        <taxon>Papilionoidea</taxon>
        <taxon>Nymphalidae</taxon>
        <taxon>Satyrinae</taxon>
        <taxon>Satyrini</taxon>
        <taxon>Parargina</taxon>
        <taxon>Pararge</taxon>
    </lineage>
</organism>
<dbReference type="InterPro" id="IPR043203">
    <property type="entry name" value="VGCC_Ca_Na"/>
</dbReference>
<dbReference type="GO" id="GO:0001518">
    <property type="term" value="C:voltage-gated sodium channel complex"/>
    <property type="evidence" value="ECO:0007669"/>
    <property type="project" value="TreeGrafter"/>
</dbReference>
<gene>
    <name evidence="8" type="primary">jg16673</name>
    <name evidence="8" type="ORF">PAEG_LOCUS12091</name>
</gene>
<evidence type="ECO:0000259" key="7">
    <source>
        <dbReference type="Pfam" id="PF00520"/>
    </source>
</evidence>
<accession>A0A8S4RAX5</accession>
<dbReference type="FunFam" id="1.10.287.70:FF:000089">
    <property type="entry name" value="Sodium channel protein"/>
    <property type="match status" value="1"/>
</dbReference>